<comment type="caution">
    <text evidence="6">The sequence shown here is derived from an EMBL/GenBank/DDBJ whole genome shotgun (WGS) entry which is preliminary data.</text>
</comment>
<evidence type="ECO:0000256" key="4">
    <source>
        <dbReference type="ARBA" id="ARBA00023004"/>
    </source>
</evidence>
<dbReference type="Proteomes" id="UP001642483">
    <property type="component" value="Unassembled WGS sequence"/>
</dbReference>
<organism evidence="6 7">
    <name type="scientific">Clavelina lepadiformis</name>
    <name type="common">Light-bulb sea squirt</name>
    <name type="synonym">Ascidia lepadiformis</name>
    <dbReference type="NCBI Taxonomy" id="159417"/>
    <lineage>
        <taxon>Eukaryota</taxon>
        <taxon>Metazoa</taxon>
        <taxon>Chordata</taxon>
        <taxon>Tunicata</taxon>
        <taxon>Ascidiacea</taxon>
        <taxon>Aplousobranchia</taxon>
        <taxon>Clavelinidae</taxon>
        <taxon>Clavelina</taxon>
    </lineage>
</organism>
<evidence type="ECO:0000256" key="3">
    <source>
        <dbReference type="ARBA" id="ARBA00022723"/>
    </source>
</evidence>
<comment type="cofactor">
    <cofactor evidence="1">
        <name>heme</name>
        <dbReference type="ChEBI" id="CHEBI:30413"/>
    </cofactor>
</comment>
<dbReference type="InterPro" id="IPR002401">
    <property type="entry name" value="Cyt_P450_E_grp-I"/>
</dbReference>
<keyword evidence="3 5" id="KW-0479">Metal-binding</keyword>
<dbReference type="PRINTS" id="PR00463">
    <property type="entry name" value="EP450I"/>
</dbReference>
<keyword evidence="5" id="KW-0503">Monooxygenase</keyword>
<comment type="similarity">
    <text evidence="2 5">Belongs to the cytochrome P450 family.</text>
</comment>
<keyword evidence="7" id="KW-1185">Reference proteome</keyword>
<dbReference type="SUPFAM" id="SSF48264">
    <property type="entry name" value="Cytochrome P450"/>
    <property type="match status" value="1"/>
</dbReference>
<dbReference type="InterPro" id="IPR036396">
    <property type="entry name" value="Cyt_P450_sf"/>
</dbReference>
<proteinExistence type="inferred from homology"/>
<dbReference type="PROSITE" id="PS00086">
    <property type="entry name" value="CYTOCHROME_P450"/>
    <property type="match status" value="1"/>
</dbReference>
<evidence type="ECO:0000256" key="5">
    <source>
        <dbReference type="RuleBase" id="RU000461"/>
    </source>
</evidence>
<evidence type="ECO:0000313" key="7">
    <source>
        <dbReference type="Proteomes" id="UP001642483"/>
    </source>
</evidence>
<dbReference type="InterPro" id="IPR017972">
    <property type="entry name" value="Cyt_P450_CS"/>
</dbReference>
<dbReference type="EMBL" id="CAWYQH010000097">
    <property type="protein sequence ID" value="CAK8683712.1"/>
    <property type="molecule type" value="Genomic_DNA"/>
</dbReference>
<sequence length="476" mass="53984">MKEVLTETDCGNMAKKMDGPTPWPVVGSLLGMINFKEKTLIEWAETYGTVFQLKMGSYNAVALQGYDAIHEAFVAKAKAFSGRIDSEILQKFRNGKGLFFAPYGEFWSNWRSFAKDSFSAVHKTINEGIIAEAFELMKYFTANADVPVDALPHFENATMNVVLQTCFSLRLDENSPKQREIYNLTYDGAISSPKFSLLLFLPWMKWMPGFCGFLRETEDERKKCVKVILDLADQRLNEQKSSQDLVTCFYQSYQSPSEFDRESFALLVQDYLFAGTATTANQLLWILLLLLKNAKCLKKLQEELDQTFTDVGSLIRDSAEGKDQGLNYAKAVMEEGTRLRPIAPTSNMHTTTEDTSVAGFEIKKGTVIIPNLWSVHHDKIKWAPDPETFRPERHLDDYGNFQKSDHVMPFSVGWRSCVGQRIAESENLVYLVALVKSFDISLAEESNDIDITGDSTTLLQPNPFKVVFKERFPNQV</sequence>
<accession>A0ABP0FY82</accession>
<protein>
    <recommendedName>
        <fullName evidence="8">Cytochrome P450</fullName>
    </recommendedName>
</protein>
<dbReference type="PANTHER" id="PTHR24300:SF397">
    <property type="entry name" value="CYTOCHROME P450 2U1"/>
    <property type="match status" value="1"/>
</dbReference>
<evidence type="ECO:0000313" key="6">
    <source>
        <dbReference type="EMBL" id="CAK8683712.1"/>
    </source>
</evidence>
<gene>
    <name evidence="6" type="ORF">CVLEPA_LOCUS14754</name>
</gene>
<keyword evidence="5" id="KW-0560">Oxidoreductase</keyword>
<dbReference type="InterPro" id="IPR050182">
    <property type="entry name" value="Cytochrome_P450_fam2"/>
</dbReference>
<dbReference type="PANTHER" id="PTHR24300">
    <property type="entry name" value="CYTOCHROME P450 508A4-RELATED"/>
    <property type="match status" value="1"/>
</dbReference>
<evidence type="ECO:0000256" key="2">
    <source>
        <dbReference type="ARBA" id="ARBA00010617"/>
    </source>
</evidence>
<dbReference type="PRINTS" id="PR00385">
    <property type="entry name" value="P450"/>
</dbReference>
<dbReference type="InterPro" id="IPR001128">
    <property type="entry name" value="Cyt_P450"/>
</dbReference>
<dbReference type="Pfam" id="PF00067">
    <property type="entry name" value="p450"/>
    <property type="match status" value="1"/>
</dbReference>
<keyword evidence="5" id="KW-0349">Heme</keyword>
<evidence type="ECO:0000256" key="1">
    <source>
        <dbReference type="ARBA" id="ARBA00001971"/>
    </source>
</evidence>
<evidence type="ECO:0008006" key="8">
    <source>
        <dbReference type="Google" id="ProtNLM"/>
    </source>
</evidence>
<keyword evidence="4 5" id="KW-0408">Iron</keyword>
<reference evidence="6 7" key="1">
    <citation type="submission" date="2024-02" db="EMBL/GenBank/DDBJ databases">
        <authorList>
            <person name="Daric V."/>
            <person name="Darras S."/>
        </authorList>
    </citation>
    <scope>NUCLEOTIDE SEQUENCE [LARGE SCALE GENOMIC DNA]</scope>
</reference>
<dbReference type="Gene3D" id="1.10.630.10">
    <property type="entry name" value="Cytochrome P450"/>
    <property type="match status" value="1"/>
</dbReference>
<name>A0ABP0FY82_CLALP</name>